<sequence length="168" mass="19224">MAFMARLGLHKDEAKPQARIIWWLWPGLVWFLVAWLGWLWLLGQAEHNTSPCYAPFRVRNRYDTRKMSTFCCRDKHISTWKDGKTVYLATYMLRQLPGFHTSQGNFPCANAQDPSQGWIGGKAVTTFPPSNASAPSPPPRIVARSARNFRILAVDRGFIGIERQIQSF</sequence>
<feature type="transmembrane region" description="Helical" evidence="1">
    <location>
        <begin position="20"/>
        <end position="41"/>
    </location>
</feature>
<proteinExistence type="predicted"/>
<gene>
    <name evidence="2" type="ORF">OE88DRAFT_1643238</name>
</gene>
<dbReference type="AlphaFoldDB" id="A0A5C3NBW7"/>
<dbReference type="Proteomes" id="UP000305948">
    <property type="component" value="Unassembled WGS sequence"/>
</dbReference>
<organism evidence="2 3">
    <name type="scientific">Heliocybe sulcata</name>
    <dbReference type="NCBI Taxonomy" id="5364"/>
    <lineage>
        <taxon>Eukaryota</taxon>
        <taxon>Fungi</taxon>
        <taxon>Dikarya</taxon>
        <taxon>Basidiomycota</taxon>
        <taxon>Agaricomycotina</taxon>
        <taxon>Agaricomycetes</taxon>
        <taxon>Gloeophyllales</taxon>
        <taxon>Gloeophyllaceae</taxon>
        <taxon>Heliocybe</taxon>
    </lineage>
</organism>
<keyword evidence="1" id="KW-0812">Transmembrane</keyword>
<reference evidence="2 3" key="1">
    <citation type="journal article" date="2019" name="Nat. Ecol. Evol.">
        <title>Megaphylogeny resolves global patterns of mushroom evolution.</title>
        <authorList>
            <person name="Varga T."/>
            <person name="Krizsan K."/>
            <person name="Foldi C."/>
            <person name="Dima B."/>
            <person name="Sanchez-Garcia M."/>
            <person name="Sanchez-Ramirez S."/>
            <person name="Szollosi G.J."/>
            <person name="Szarkandi J.G."/>
            <person name="Papp V."/>
            <person name="Albert L."/>
            <person name="Andreopoulos W."/>
            <person name="Angelini C."/>
            <person name="Antonin V."/>
            <person name="Barry K.W."/>
            <person name="Bougher N.L."/>
            <person name="Buchanan P."/>
            <person name="Buyck B."/>
            <person name="Bense V."/>
            <person name="Catcheside P."/>
            <person name="Chovatia M."/>
            <person name="Cooper J."/>
            <person name="Damon W."/>
            <person name="Desjardin D."/>
            <person name="Finy P."/>
            <person name="Geml J."/>
            <person name="Haridas S."/>
            <person name="Hughes K."/>
            <person name="Justo A."/>
            <person name="Karasinski D."/>
            <person name="Kautmanova I."/>
            <person name="Kiss B."/>
            <person name="Kocsube S."/>
            <person name="Kotiranta H."/>
            <person name="LaButti K.M."/>
            <person name="Lechner B.E."/>
            <person name="Liimatainen K."/>
            <person name="Lipzen A."/>
            <person name="Lukacs Z."/>
            <person name="Mihaltcheva S."/>
            <person name="Morgado L.N."/>
            <person name="Niskanen T."/>
            <person name="Noordeloos M.E."/>
            <person name="Ohm R.A."/>
            <person name="Ortiz-Santana B."/>
            <person name="Ovrebo C."/>
            <person name="Racz N."/>
            <person name="Riley R."/>
            <person name="Savchenko A."/>
            <person name="Shiryaev A."/>
            <person name="Soop K."/>
            <person name="Spirin V."/>
            <person name="Szebenyi C."/>
            <person name="Tomsovsky M."/>
            <person name="Tulloss R.E."/>
            <person name="Uehling J."/>
            <person name="Grigoriev I.V."/>
            <person name="Vagvolgyi C."/>
            <person name="Papp T."/>
            <person name="Martin F.M."/>
            <person name="Miettinen O."/>
            <person name="Hibbett D.S."/>
            <person name="Nagy L.G."/>
        </authorList>
    </citation>
    <scope>NUCLEOTIDE SEQUENCE [LARGE SCALE GENOMIC DNA]</scope>
    <source>
        <strain evidence="2 3">OMC1185</strain>
    </source>
</reference>
<keyword evidence="3" id="KW-1185">Reference proteome</keyword>
<name>A0A5C3NBW7_9AGAM</name>
<protein>
    <submittedName>
        <fullName evidence="2">Uncharacterized protein</fullName>
    </submittedName>
</protein>
<keyword evidence="1" id="KW-0472">Membrane</keyword>
<evidence type="ECO:0000313" key="2">
    <source>
        <dbReference type="EMBL" id="TFK53498.1"/>
    </source>
</evidence>
<dbReference type="EMBL" id="ML213507">
    <property type="protein sequence ID" value="TFK53498.1"/>
    <property type="molecule type" value="Genomic_DNA"/>
</dbReference>
<keyword evidence="1" id="KW-1133">Transmembrane helix</keyword>
<evidence type="ECO:0000256" key="1">
    <source>
        <dbReference type="SAM" id="Phobius"/>
    </source>
</evidence>
<evidence type="ECO:0000313" key="3">
    <source>
        <dbReference type="Proteomes" id="UP000305948"/>
    </source>
</evidence>
<accession>A0A5C3NBW7</accession>